<keyword evidence="1" id="KW-1133">Transmembrane helix</keyword>
<organism evidence="2 3">
    <name type="scientific">Bugula neritina</name>
    <name type="common">Brown bryozoan</name>
    <name type="synonym">Sertularia neritina</name>
    <dbReference type="NCBI Taxonomy" id="10212"/>
    <lineage>
        <taxon>Eukaryota</taxon>
        <taxon>Metazoa</taxon>
        <taxon>Spiralia</taxon>
        <taxon>Lophotrochozoa</taxon>
        <taxon>Bryozoa</taxon>
        <taxon>Gymnolaemata</taxon>
        <taxon>Cheilostomatida</taxon>
        <taxon>Flustrina</taxon>
        <taxon>Buguloidea</taxon>
        <taxon>Bugulidae</taxon>
        <taxon>Bugula</taxon>
    </lineage>
</organism>
<evidence type="ECO:0000256" key="1">
    <source>
        <dbReference type="SAM" id="Phobius"/>
    </source>
</evidence>
<sequence>MVYLSLEIIAVNHDISMLFLRPCTVFSMAICICCFQLQTYRLSFTKDKFHTCLNFTWYFIEISCYVPAHMYYRT</sequence>
<proteinExistence type="predicted"/>
<keyword evidence="1" id="KW-0472">Membrane</keyword>
<feature type="transmembrane region" description="Helical" evidence="1">
    <location>
        <begin position="55"/>
        <end position="72"/>
    </location>
</feature>
<evidence type="ECO:0000313" key="2">
    <source>
        <dbReference type="EMBL" id="KAF6033296.1"/>
    </source>
</evidence>
<dbReference type="EMBL" id="VXIV02001395">
    <property type="protein sequence ID" value="KAF6033296.1"/>
    <property type="molecule type" value="Genomic_DNA"/>
</dbReference>
<comment type="caution">
    <text evidence="2">The sequence shown here is derived from an EMBL/GenBank/DDBJ whole genome shotgun (WGS) entry which is preliminary data.</text>
</comment>
<keyword evidence="1" id="KW-0812">Transmembrane</keyword>
<keyword evidence="3" id="KW-1185">Reference proteome</keyword>
<accession>A0A7J7K6W4</accession>
<evidence type="ECO:0000313" key="3">
    <source>
        <dbReference type="Proteomes" id="UP000593567"/>
    </source>
</evidence>
<feature type="transmembrane region" description="Helical" evidence="1">
    <location>
        <begin position="15"/>
        <end position="35"/>
    </location>
</feature>
<dbReference type="AlphaFoldDB" id="A0A7J7K6W4"/>
<protein>
    <submittedName>
        <fullName evidence="2">Uncharacterized protein</fullName>
    </submittedName>
</protein>
<reference evidence="2" key="1">
    <citation type="submission" date="2020-06" db="EMBL/GenBank/DDBJ databases">
        <title>Draft genome of Bugula neritina, a colonial animal packing powerful symbionts and potential medicines.</title>
        <authorList>
            <person name="Rayko M."/>
        </authorList>
    </citation>
    <scope>NUCLEOTIDE SEQUENCE [LARGE SCALE GENOMIC DNA]</scope>
    <source>
        <strain evidence="2">Kwan_BN1</strain>
    </source>
</reference>
<gene>
    <name evidence="2" type="ORF">EB796_008397</name>
</gene>
<dbReference type="Proteomes" id="UP000593567">
    <property type="component" value="Unassembled WGS sequence"/>
</dbReference>
<name>A0A7J7K6W4_BUGNE</name>